<dbReference type="InterPro" id="IPR002083">
    <property type="entry name" value="MATH/TRAF_dom"/>
</dbReference>
<dbReference type="AlphaFoldDB" id="N1QVZ9"/>
<feature type="compositionally biased region" description="Basic and acidic residues" evidence="1">
    <location>
        <begin position="236"/>
        <end position="245"/>
    </location>
</feature>
<dbReference type="InterPro" id="IPR012871">
    <property type="entry name" value="DUF1668_ORYSA"/>
</dbReference>
<feature type="compositionally biased region" description="Acidic residues" evidence="1">
    <location>
        <begin position="190"/>
        <end position="235"/>
    </location>
</feature>
<evidence type="ECO:0000313" key="2">
    <source>
        <dbReference type="EnsemblPlants" id="EMT14906"/>
    </source>
</evidence>
<evidence type="ECO:0000256" key="1">
    <source>
        <dbReference type="SAM" id="MobiDB-lite"/>
    </source>
</evidence>
<protein>
    <submittedName>
        <fullName evidence="2">Uncharacterized protein</fullName>
    </submittedName>
</protein>
<dbReference type="Gene3D" id="2.60.210.10">
    <property type="entry name" value="Apoptosis, Tumor Necrosis Factor Receptor Associated Protein 2, Chain A"/>
    <property type="match status" value="1"/>
</dbReference>
<reference evidence="2" key="1">
    <citation type="submission" date="2015-06" db="UniProtKB">
        <authorList>
            <consortium name="EnsemblPlants"/>
        </authorList>
    </citation>
    <scope>IDENTIFICATION</scope>
</reference>
<feature type="region of interest" description="Disordered" evidence="1">
    <location>
        <begin position="526"/>
        <end position="553"/>
    </location>
</feature>
<dbReference type="EnsemblPlants" id="EMT14906">
    <property type="protein sequence ID" value="EMT14906"/>
    <property type="gene ID" value="F775_00437"/>
</dbReference>
<accession>N1QVZ9</accession>
<dbReference type="InterPro" id="IPR008974">
    <property type="entry name" value="TRAF-like"/>
</dbReference>
<dbReference type="PANTHER" id="PTHR33085">
    <property type="entry name" value="OS12G0113100 PROTEIN-RELATED"/>
    <property type="match status" value="1"/>
</dbReference>
<feature type="region of interest" description="Disordered" evidence="1">
    <location>
        <begin position="180"/>
        <end position="261"/>
    </location>
</feature>
<dbReference type="Pfam" id="PF07893">
    <property type="entry name" value="DUF1668"/>
    <property type="match status" value="1"/>
</dbReference>
<sequence>MTGSHGKPGDSGSATCRRTLSTCNLHPHMHAGRPNPNQSKPGQRHLYVALDDSKGYALYKLNVDDLADMDSDVVAGAEDLHRLPEPVIRLGFRSFGKHAHFNPLGSNIVVTGTAGKDPHDEAAKSLTLVYDTKTGTQEIGQYLPDGLQTWYETFVASDKLYAFCPTRLPLHYLDNAQEQPEFESNHDNGDDNDDDDDIHDDDSNDGDNNDDDDIHDDDSDDGDNNEDDGDDDDDDDRARDEEQWTWKRSPVSIPFTGDDEHSIKHSSSHVLNRAVHPDGHTIFMAAVDWRRPGTMTGTLSWDTGQRRDEWTRHGDWHLPFICQAYYDHALDAWVGFCLVEITRRKGTKVRCSLDDDHLLQVTMFDARYGKNGELMATPCRPGRTYLIPRYDPSTINKPPAFWIIADKYVLSHVNANVRFSLVPHDGKKPAPAKLKHYRSSFGGVFKFNGHVIGERSRFMGRDQLEKSGYVVDDCFIVRCDIDVVVTSAARVVGSTATDACDDLVEAELPCSSMVQEDMCKHEDNVVGGHATDTEDPSDIGLAKPHRSGPRQPKMMMHPMAATVFSCFADFF</sequence>
<organism evidence="2">
    <name type="scientific">Aegilops tauschii</name>
    <name type="common">Tausch's goatgrass</name>
    <name type="synonym">Aegilops squarrosa</name>
    <dbReference type="NCBI Taxonomy" id="37682"/>
    <lineage>
        <taxon>Eukaryota</taxon>
        <taxon>Viridiplantae</taxon>
        <taxon>Streptophyta</taxon>
        <taxon>Embryophyta</taxon>
        <taxon>Tracheophyta</taxon>
        <taxon>Spermatophyta</taxon>
        <taxon>Magnoliopsida</taxon>
        <taxon>Liliopsida</taxon>
        <taxon>Poales</taxon>
        <taxon>Poaceae</taxon>
        <taxon>BOP clade</taxon>
        <taxon>Pooideae</taxon>
        <taxon>Triticodae</taxon>
        <taxon>Triticeae</taxon>
        <taxon>Triticinae</taxon>
        <taxon>Aegilops</taxon>
    </lineage>
</organism>
<dbReference type="SUPFAM" id="SSF49599">
    <property type="entry name" value="TRAF domain-like"/>
    <property type="match status" value="1"/>
</dbReference>
<name>N1QVZ9_AEGTA</name>
<proteinExistence type="predicted"/>
<dbReference type="CDD" id="cd00121">
    <property type="entry name" value="MATH"/>
    <property type="match status" value="1"/>
</dbReference>